<dbReference type="PRINTS" id="PR00463">
    <property type="entry name" value="EP450I"/>
</dbReference>
<dbReference type="SUPFAM" id="SSF48264">
    <property type="entry name" value="Cytochrome P450"/>
    <property type="match status" value="1"/>
</dbReference>
<evidence type="ECO:0000313" key="11">
    <source>
        <dbReference type="Proteomes" id="UP000499080"/>
    </source>
</evidence>
<evidence type="ECO:0000313" key="10">
    <source>
        <dbReference type="EMBL" id="GBM18600.1"/>
    </source>
</evidence>
<dbReference type="GO" id="GO:0016705">
    <property type="term" value="F:oxidoreductase activity, acting on paired donors, with incorporation or reduction of molecular oxygen"/>
    <property type="evidence" value="ECO:0007669"/>
    <property type="project" value="InterPro"/>
</dbReference>
<dbReference type="Pfam" id="PF00067">
    <property type="entry name" value="p450"/>
    <property type="match status" value="1"/>
</dbReference>
<gene>
    <name evidence="10" type="primary">Cyp49a1_5</name>
    <name evidence="10" type="ORF">AVEN_110272_1</name>
</gene>
<dbReference type="FunFam" id="1.10.630.10:FF:000006">
    <property type="entry name" value="Cytochrome P450 302a1, mitochondrial"/>
    <property type="match status" value="1"/>
</dbReference>
<dbReference type="GO" id="GO:0020037">
    <property type="term" value="F:heme binding"/>
    <property type="evidence" value="ECO:0007669"/>
    <property type="project" value="InterPro"/>
</dbReference>
<keyword evidence="6 8" id="KW-0408">Iron</keyword>
<keyword evidence="11" id="KW-1185">Reference proteome</keyword>
<keyword evidence="3 8" id="KW-0349">Heme</keyword>
<dbReference type="InterPro" id="IPR050479">
    <property type="entry name" value="CYP11_CYP27_families"/>
</dbReference>
<evidence type="ECO:0000256" key="5">
    <source>
        <dbReference type="ARBA" id="ARBA00023002"/>
    </source>
</evidence>
<dbReference type="OrthoDB" id="3945418at2759"/>
<proteinExistence type="inferred from homology"/>
<sequence>MNYCHSFANWVSVKKCLQNIFSKSARWNSSTAVTEIDAHAEWMSAKPFSEIPSLPMLPFVGTAWHYMPIIGRYPLDRQHVGYSEKRKMFGDIHREKIGKLDIVITFNADDFKVIQKNEGKYPYRVEFDSVKAYRKSREHWFSTAGLMALQGEEWDSLRKKSQGHILKPVHVIRYLGLLREVAEEMVAKISEIRDANNEIPDFKHELYKWTLESVCLVGLDTRLGCLERNLPEDSDGMKMINAVLSQFDCMIKLEAFSGRIQFWKVFPSPTWRKFVKNSDIYSEIAFKYINKALSNLEFIEESKDKPLTLLQAMLKEKKLDVRDIMVVIADFLMAGIETTAHSAGFLLYHLARNPDKQELLHQELVKLLPTKDHKITEKTYTELRYLNACFKEGLRLNPVVGGTARTLASDCVLSGYQVPAGTLATVPYQELFSHERYFKEPFQFIPERWLNKEKKTHPYAFMPFGFGVRSCVGRRLAEMEITLLVAELIRMFKVEYHYEDIGVKTLLANAPDRPLRFTFIER</sequence>
<evidence type="ECO:0000256" key="6">
    <source>
        <dbReference type="ARBA" id="ARBA00023004"/>
    </source>
</evidence>
<evidence type="ECO:0000256" key="8">
    <source>
        <dbReference type="PIRSR" id="PIRSR602401-1"/>
    </source>
</evidence>
<dbReference type="EMBL" id="BGPR01000407">
    <property type="protein sequence ID" value="GBM18600.1"/>
    <property type="molecule type" value="Genomic_DNA"/>
</dbReference>
<dbReference type="InterPro" id="IPR002401">
    <property type="entry name" value="Cyt_P450_E_grp-I"/>
</dbReference>
<evidence type="ECO:0000256" key="4">
    <source>
        <dbReference type="ARBA" id="ARBA00022723"/>
    </source>
</evidence>
<protein>
    <submittedName>
        <fullName evidence="10">Putative cytochrome P450 49a1</fullName>
    </submittedName>
</protein>
<dbReference type="GO" id="GO:0004497">
    <property type="term" value="F:monooxygenase activity"/>
    <property type="evidence" value="ECO:0007669"/>
    <property type="project" value="UniProtKB-KW"/>
</dbReference>
<dbReference type="InterPro" id="IPR001128">
    <property type="entry name" value="Cyt_P450"/>
</dbReference>
<keyword evidence="5 9" id="KW-0560">Oxidoreductase</keyword>
<dbReference type="GO" id="GO:0005506">
    <property type="term" value="F:iron ion binding"/>
    <property type="evidence" value="ECO:0007669"/>
    <property type="project" value="InterPro"/>
</dbReference>
<dbReference type="PANTHER" id="PTHR24279:SF120">
    <property type="entry name" value="CYTOCHROME P450"/>
    <property type="match status" value="1"/>
</dbReference>
<reference evidence="10 11" key="1">
    <citation type="journal article" date="2019" name="Sci. Rep.">
        <title>Orb-weaving spider Araneus ventricosus genome elucidates the spidroin gene catalogue.</title>
        <authorList>
            <person name="Kono N."/>
            <person name="Nakamura H."/>
            <person name="Ohtoshi R."/>
            <person name="Moran D.A.P."/>
            <person name="Shinohara A."/>
            <person name="Yoshida Y."/>
            <person name="Fujiwara M."/>
            <person name="Mori M."/>
            <person name="Tomita M."/>
            <person name="Arakawa K."/>
        </authorList>
    </citation>
    <scope>NUCLEOTIDE SEQUENCE [LARGE SCALE GENOMIC DNA]</scope>
</reference>
<evidence type="ECO:0000256" key="3">
    <source>
        <dbReference type="ARBA" id="ARBA00022617"/>
    </source>
</evidence>
<dbReference type="InterPro" id="IPR017972">
    <property type="entry name" value="Cyt_P450_CS"/>
</dbReference>
<accession>A0A4Y2DP81</accession>
<dbReference type="InterPro" id="IPR036396">
    <property type="entry name" value="Cyt_P450_sf"/>
</dbReference>
<name>A0A4Y2DP81_ARAVE</name>
<evidence type="ECO:0000256" key="7">
    <source>
        <dbReference type="ARBA" id="ARBA00023033"/>
    </source>
</evidence>
<dbReference type="AlphaFoldDB" id="A0A4Y2DP81"/>
<dbReference type="Proteomes" id="UP000499080">
    <property type="component" value="Unassembled WGS sequence"/>
</dbReference>
<dbReference type="Gene3D" id="1.10.630.10">
    <property type="entry name" value="Cytochrome P450"/>
    <property type="match status" value="1"/>
</dbReference>
<evidence type="ECO:0000256" key="1">
    <source>
        <dbReference type="ARBA" id="ARBA00001971"/>
    </source>
</evidence>
<feature type="binding site" description="axial binding residue" evidence="8">
    <location>
        <position position="471"/>
    </location>
    <ligand>
        <name>heme</name>
        <dbReference type="ChEBI" id="CHEBI:30413"/>
    </ligand>
    <ligandPart>
        <name>Fe</name>
        <dbReference type="ChEBI" id="CHEBI:18248"/>
    </ligandPart>
</feature>
<comment type="similarity">
    <text evidence="2 9">Belongs to the cytochrome P450 family.</text>
</comment>
<dbReference type="PRINTS" id="PR00385">
    <property type="entry name" value="P450"/>
</dbReference>
<keyword evidence="7 9" id="KW-0503">Monooxygenase</keyword>
<evidence type="ECO:0000256" key="2">
    <source>
        <dbReference type="ARBA" id="ARBA00010617"/>
    </source>
</evidence>
<organism evidence="10 11">
    <name type="scientific">Araneus ventricosus</name>
    <name type="common">Orbweaver spider</name>
    <name type="synonym">Epeira ventricosa</name>
    <dbReference type="NCBI Taxonomy" id="182803"/>
    <lineage>
        <taxon>Eukaryota</taxon>
        <taxon>Metazoa</taxon>
        <taxon>Ecdysozoa</taxon>
        <taxon>Arthropoda</taxon>
        <taxon>Chelicerata</taxon>
        <taxon>Arachnida</taxon>
        <taxon>Araneae</taxon>
        <taxon>Araneomorphae</taxon>
        <taxon>Entelegynae</taxon>
        <taxon>Araneoidea</taxon>
        <taxon>Araneidae</taxon>
        <taxon>Araneus</taxon>
    </lineage>
</organism>
<keyword evidence="4 8" id="KW-0479">Metal-binding</keyword>
<comment type="caution">
    <text evidence="10">The sequence shown here is derived from an EMBL/GenBank/DDBJ whole genome shotgun (WGS) entry which is preliminary data.</text>
</comment>
<dbReference type="PROSITE" id="PS00086">
    <property type="entry name" value="CYTOCHROME_P450"/>
    <property type="match status" value="1"/>
</dbReference>
<comment type="cofactor">
    <cofactor evidence="1 8">
        <name>heme</name>
        <dbReference type="ChEBI" id="CHEBI:30413"/>
    </cofactor>
</comment>
<dbReference type="PANTHER" id="PTHR24279">
    <property type="entry name" value="CYTOCHROME P450"/>
    <property type="match status" value="1"/>
</dbReference>
<dbReference type="CDD" id="cd11054">
    <property type="entry name" value="CYP24A1-like"/>
    <property type="match status" value="1"/>
</dbReference>
<evidence type="ECO:0000256" key="9">
    <source>
        <dbReference type="RuleBase" id="RU000461"/>
    </source>
</evidence>